<proteinExistence type="predicted"/>
<gene>
    <name evidence="3" type="ORF">PVC01_000079800</name>
</gene>
<accession>A0A1G4E2X2</accession>
<evidence type="ECO:0000256" key="2">
    <source>
        <dbReference type="SAM" id="Phobius"/>
    </source>
</evidence>
<dbReference type="EMBL" id="FLYI01000255">
    <property type="protein sequence ID" value="SCA60532.1"/>
    <property type="molecule type" value="Genomic_DNA"/>
</dbReference>
<dbReference type="InterPro" id="IPR008780">
    <property type="entry name" value="Plasmodium_Vir"/>
</dbReference>
<keyword evidence="2" id="KW-0812">Transmembrane</keyword>
<evidence type="ECO:0000313" key="3">
    <source>
        <dbReference type="EMBL" id="SCA60532.1"/>
    </source>
</evidence>
<evidence type="ECO:0000256" key="1">
    <source>
        <dbReference type="SAM" id="Coils"/>
    </source>
</evidence>
<protein>
    <submittedName>
        <fullName evidence="3">VIR protein</fullName>
    </submittedName>
</protein>
<keyword evidence="2" id="KW-1133">Transmembrane helix</keyword>
<dbReference type="Proteomes" id="UP000305196">
    <property type="component" value="Unassembled WGS sequence"/>
</dbReference>
<organism evidence="3 4">
    <name type="scientific">Plasmodium vivax</name>
    <name type="common">malaria parasite P. vivax</name>
    <dbReference type="NCBI Taxonomy" id="5855"/>
    <lineage>
        <taxon>Eukaryota</taxon>
        <taxon>Sar</taxon>
        <taxon>Alveolata</taxon>
        <taxon>Apicomplexa</taxon>
        <taxon>Aconoidasida</taxon>
        <taxon>Haemosporida</taxon>
        <taxon>Plasmodiidae</taxon>
        <taxon>Plasmodium</taxon>
        <taxon>Plasmodium (Plasmodium)</taxon>
    </lineage>
</organism>
<dbReference type="VEuPathDB" id="PlasmoDB:PVP01_0006080"/>
<evidence type="ECO:0000313" key="4">
    <source>
        <dbReference type="Proteomes" id="UP000305196"/>
    </source>
</evidence>
<name>A0A1G4E2X2_PLAVI</name>
<dbReference type="VEuPathDB" id="PlasmoDB:PVPAM_120078300"/>
<feature type="coiled-coil region" evidence="1">
    <location>
        <begin position="300"/>
        <end position="332"/>
    </location>
</feature>
<dbReference type="VEuPathDB" id="PlasmoDB:PVX_011615"/>
<sequence>MTYPTIKYSEYAGITPNDYPLLKNLSFYEFYEELDKELSSSIDSESSCKLCEGYIASQSITGEELIDLCKKVCKIILNVNGILDKHKENTDDKPCQSMNYWLYANIMRISNNFTLFPGLYSILGIFIKKRNDNFKNCTFKNFDMDRNAFENKHILYEFSEIYDDMKNKIDTENELNTPLYCKHIKENILFYNTVKKYCTKENSCKYYDQLSNFKEKFTKSDELNIILDKCKYRKTSCHNEPYDINDVPCLGPQGNPILLQIFGHDSDNIVNILIKLVMLLVPISAVFLILFKFTPLGKSLKKLKQERKKNGRKKKKENLEDYMNNYAAYVDNVMKNRVNLGYHAT</sequence>
<dbReference type="Pfam" id="PF05795">
    <property type="entry name" value="Plasmodium_Vir"/>
    <property type="match status" value="2"/>
</dbReference>
<keyword evidence="1" id="KW-0175">Coiled coil</keyword>
<feature type="transmembrane region" description="Helical" evidence="2">
    <location>
        <begin position="272"/>
        <end position="294"/>
    </location>
</feature>
<keyword evidence="2" id="KW-0472">Membrane</keyword>
<reference evidence="3 4" key="1">
    <citation type="submission" date="2016-07" db="EMBL/GenBank/DDBJ databases">
        <authorList>
            <consortium name="Pathogen Informatics"/>
        </authorList>
    </citation>
    <scope>NUCLEOTIDE SEQUENCE [LARGE SCALE GENOMIC DNA]</scope>
</reference>
<dbReference type="AlphaFoldDB" id="A0A1G4E2X2"/>
<dbReference type="VEuPathDB" id="PlasmoDB:PVW1_020028600"/>